<accession>A0A1A9Z0Z0</accession>
<evidence type="ECO:0000256" key="2">
    <source>
        <dbReference type="ARBA" id="ARBA00023027"/>
    </source>
</evidence>
<dbReference type="Pfam" id="PF13671">
    <property type="entry name" value="AAA_33"/>
    <property type="match status" value="1"/>
</dbReference>
<dbReference type="InterPro" id="IPR030960">
    <property type="entry name" value="DHQS/DOIS_N"/>
</dbReference>
<keyword evidence="3" id="KW-0057">Aromatic amino acid biosynthesis</keyword>
<keyword evidence="1" id="KW-0028">Amino-acid biosynthesis</keyword>
<keyword evidence="4" id="KW-0456">Lyase</keyword>
<keyword evidence="7" id="KW-1185">Reference proteome</keyword>
<dbReference type="GO" id="GO:0009073">
    <property type="term" value="P:aromatic amino acid family biosynthetic process"/>
    <property type="evidence" value="ECO:0007669"/>
    <property type="project" value="UniProtKB-KW"/>
</dbReference>
<dbReference type="PANTHER" id="PTHR43622:SF7">
    <property type="entry name" value="3-DEHYDROQUINATE SYNTHASE, CHLOROPLASTIC"/>
    <property type="match status" value="1"/>
</dbReference>
<evidence type="ECO:0000256" key="4">
    <source>
        <dbReference type="ARBA" id="ARBA00023239"/>
    </source>
</evidence>
<organism evidence="6 7">
    <name type="scientific">Glossina pallidipes</name>
    <name type="common">Tsetse fly</name>
    <dbReference type="NCBI Taxonomy" id="7398"/>
    <lineage>
        <taxon>Eukaryota</taxon>
        <taxon>Metazoa</taxon>
        <taxon>Ecdysozoa</taxon>
        <taxon>Arthropoda</taxon>
        <taxon>Hexapoda</taxon>
        <taxon>Insecta</taxon>
        <taxon>Pterygota</taxon>
        <taxon>Neoptera</taxon>
        <taxon>Endopterygota</taxon>
        <taxon>Diptera</taxon>
        <taxon>Brachycera</taxon>
        <taxon>Muscomorpha</taxon>
        <taxon>Hippoboscoidea</taxon>
        <taxon>Glossinidae</taxon>
        <taxon>Glossina</taxon>
    </lineage>
</organism>
<proteinExistence type="predicted"/>
<reference evidence="6" key="2">
    <citation type="submission" date="2020-05" db="UniProtKB">
        <authorList>
            <consortium name="EnsemblMetazoa"/>
        </authorList>
    </citation>
    <scope>IDENTIFICATION</scope>
    <source>
        <strain evidence="6">IAEA</strain>
    </source>
</reference>
<feature type="domain" description="3-dehydroquinate synthase N-terminal" evidence="5">
    <location>
        <begin position="64"/>
        <end position="120"/>
    </location>
</feature>
<protein>
    <submittedName>
        <fullName evidence="6">DHQ_synthase domain-containing protein</fullName>
    </submittedName>
</protein>
<dbReference type="InterPro" id="IPR050071">
    <property type="entry name" value="Dehydroquinate_synthase"/>
</dbReference>
<dbReference type="GO" id="GO:0003856">
    <property type="term" value="F:3-dehydroquinate synthase activity"/>
    <property type="evidence" value="ECO:0007669"/>
    <property type="project" value="TreeGrafter"/>
</dbReference>
<dbReference type="Pfam" id="PF01761">
    <property type="entry name" value="DHQ_synthase"/>
    <property type="match status" value="1"/>
</dbReference>
<dbReference type="VEuPathDB" id="VectorBase:GPAI000626"/>
<dbReference type="EnsemblMetazoa" id="GPAI000626-RA">
    <property type="protein sequence ID" value="GPAI000626-PA"/>
    <property type="gene ID" value="GPAI000626"/>
</dbReference>
<dbReference type="SUPFAM" id="SSF52540">
    <property type="entry name" value="P-loop containing nucleoside triphosphate hydrolases"/>
    <property type="match status" value="1"/>
</dbReference>
<evidence type="ECO:0000256" key="3">
    <source>
        <dbReference type="ARBA" id="ARBA00023141"/>
    </source>
</evidence>
<keyword evidence="2" id="KW-0520">NAD</keyword>
<evidence type="ECO:0000259" key="5">
    <source>
        <dbReference type="Pfam" id="PF01761"/>
    </source>
</evidence>
<evidence type="ECO:0000313" key="7">
    <source>
        <dbReference type="Proteomes" id="UP000092445"/>
    </source>
</evidence>
<evidence type="ECO:0000256" key="1">
    <source>
        <dbReference type="ARBA" id="ARBA00022605"/>
    </source>
</evidence>
<dbReference type="SUPFAM" id="SSF56796">
    <property type="entry name" value="Dehydroquinate synthase-like"/>
    <property type="match status" value="1"/>
</dbReference>
<dbReference type="STRING" id="7398.A0A1A9Z0Z0"/>
<sequence length="121" mass="13326">MAEKRNIFLIGPMGAGKSTIGRQLSQKLHMEFFDSDYEIEKRTGADISWVFDVEGEEKFRIREENIIKELTAKQVGGGVIGDLSGFVASIYQRGIPIIQIPTTLLSQVDSSIGGKTGVNHI</sequence>
<dbReference type="Gene3D" id="3.40.50.300">
    <property type="entry name" value="P-loop containing nucleotide triphosphate hydrolases"/>
    <property type="match status" value="1"/>
</dbReference>
<dbReference type="GO" id="GO:0008652">
    <property type="term" value="P:amino acid biosynthetic process"/>
    <property type="evidence" value="ECO:0007669"/>
    <property type="project" value="UniProtKB-KW"/>
</dbReference>
<dbReference type="AlphaFoldDB" id="A0A1A9Z0Z0"/>
<dbReference type="PANTHER" id="PTHR43622">
    <property type="entry name" value="3-DEHYDROQUINATE SYNTHASE"/>
    <property type="match status" value="1"/>
</dbReference>
<evidence type="ECO:0000313" key="6">
    <source>
        <dbReference type="EnsemblMetazoa" id="GPAI000626-PA"/>
    </source>
</evidence>
<dbReference type="InterPro" id="IPR027417">
    <property type="entry name" value="P-loop_NTPase"/>
</dbReference>
<dbReference type="PRINTS" id="PR01100">
    <property type="entry name" value="SHIKIMTKNASE"/>
</dbReference>
<reference evidence="7" key="1">
    <citation type="submission" date="2014-03" db="EMBL/GenBank/DDBJ databases">
        <authorList>
            <person name="Aksoy S."/>
            <person name="Warren W."/>
            <person name="Wilson R.K."/>
        </authorList>
    </citation>
    <scope>NUCLEOTIDE SEQUENCE [LARGE SCALE GENOMIC DNA]</scope>
    <source>
        <strain evidence="7">IAEA</strain>
    </source>
</reference>
<dbReference type="Proteomes" id="UP000092445">
    <property type="component" value="Unassembled WGS sequence"/>
</dbReference>
<name>A0A1A9Z0Z0_GLOPL</name>